<gene>
    <name evidence="2" type="ORF">EV421DRAFT_1896429</name>
</gene>
<feature type="compositionally biased region" description="Acidic residues" evidence="1">
    <location>
        <begin position="628"/>
        <end position="645"/>
    </location>
</feature>
<feature type="compositionally biased region" description="Polar residues" evidence="1">
    <location>
        <begin position="668"/>
        <end position="681"/>
    </location>
</feature>
<dbReference type="AlphaFoldDB" id="A0AA39K539"/>
<reference evidence="2" key="1">
    <citation type="submission" date="2023-06" db="EMBL/GenBank/DDBJ databases">
        <authorList>
            <consortium name="Lawrence Berkeley National Laboratory"/>
            <person name="Ahrendt S."/>
            <person name="Sahu N."/>
            <person name="Indic B."/>
            <person name="Wong-Bajracharya J."/>
            <person name="Merenyi Z."/>
            <person name="Ke H.-M."/>
            <person name="Monk M."/>
            <person name="Kocsube S."/>
            <person name="Drula E."/>
            <person name="Lipzen A."/>
            <person name="Balint B."/>
            <person name="Henrissat B."/>
            <person name="Andreopoulos B."/>
            <person name="Martin F.M."/>
            <person name="Harder C.B."/>
            <person name="Rigling D."/>
            <person name="Ford K.L."/>
            <person name="Foster G.D."/>
            <person name="Pangilinan J."/>
            <person name="Papanicolaou A."/>
            <person name="Barry K."/>
            <person name="LaButti K."/>
            <person name="Viragh M."/>
            <person name="Koriabine M."/>
            <person name="Yan M."/>
            <person name="Riley R."/>
            <person name="Champramary S."/>
            <person name="Plett K.L."/>
            <person name="Tsai I.J."/>
            <person name="Slot J."/>
            <person name="Sipos G."/>
            <person name="Plett J."/>
            <person name="Nagy L.G."/>
            <person name="Grigoriev I.V."/>
        </authorList>
    </citation>
    <scope>NUCLEOTIDE SEQUENCE</scope>
    <source>
        <strain evidence="2">FPL87.14</strain>
    </source>
</reference>
<evidence type="ECO:0000313" key="2">
    <source>
        <dbReference type="EMBL" id="KAK0454508.1"/>
    </source>
</evidence>
<comment type="caution">
    <text evidence="2">The sequence shown here is derived from an EMBL/GenBank/DDBJ whole genome shotgun (WGS) entry which is preliminary data.</text>
</comment>
<accession>A0AA39K539</accession>
<sequence length="723" mass="79338">MAPKISTELPSHSISTRSTNKEKHPGNLIPVQKCHTSEQVAADHAAAQVKKDEQQKKQKAALTAVADLEDHMCHEDVQRNVTANHPPPAKSVKASNVTHRLKPPSLSAFVSQAAVQDSQTHEQQKDMLPAAIVEPEKVQQVRSSSRVPKASAKAQGAIAQRPRQAVSAGKVAQVSLASGLQPTEVNDSSESPASKKPFIDHGGDNSRCNDQPNVEEQGRRDSQSGIDDDVEVAEERKAQDKRGKGPNKVVARAEIAALRNTTTAAGSNTTIKRKADDESQQAVPKKQKNAPLTRKPASVFKVKPKLEQHKSSTNDGNNEELMFQPGGFISNNETDELEKMKIDTAETKKPVEGIKNVKISQHETLAHTKMQTHGGDKRLREFTGTLEPRANPTVAEVQGLVDEVYGAGTFEVKKNDVWMGLSGYHISDWHHDFAKAGLESFQRFTTDNPDYFVDEEDISFYAQWATTRLDDTAPFHWKSWGDGVKKSGHFWNILILHTLAEAHYISLDVIGEIEAMPKLAGALLLAIQAVERALGMYVTRSLVIDTASTGHFSVENWGDKWEQSVSGKPRRIQQATRFFQMVKDFDNTTWKKILDPMKELVDDSASKRKCRTEKTTAMSSSAGKGIDFEDDGQAVLESDVEEDADSQNGGLCHDANQNDMPSIVQGLNRDSTPTGIDSGSTTEHDMDDGDGSDNDDSAMVLAEHDGVQATRSFSPELRHPSPM</sequence>
<protein>
    <submittedName>
        <fullName evidence="2">Uncharacterized protein</fullName>
    </submittedName>
</protein>
<feature type="compositionally biased region" description="Acidic residues" evidence="1">
    <location>
        <begin position="685"/>
        <end position="696"/>
    </location>
</feature>
<feature type="compositionally biased region" description="Polar residues" evidence="1">
    <location>
        <begin position="8"/>
        <end position="18"/>
    </location>
</feature>
<evidence type="ECO:0000313" key="3">
    <source>
        <dbReference type="Proteomes" id="UP001175226"/>
    </source>
</evidence>
<feature type="region of interest" description="Disordered" evidence="1">
    <location>
        <begin position="117"/>
        <end position="250"/>
    </location>
</feature>
<feature type="region of interest" description="Disordered" evidence="1">
    <location>
        <begin position="264"/>
        <end position="296"/>
    </location>
</feature>
<feature type="compositionally biased region" description="Basic and acidic residues" evidence="1">
    <location>
        <begin position="233"/>
        <end position="243"/>
    </location>
</feature>
<organism evidence="2 3">
    <name type="scientific">Armillaria borealis</name>
    <dbReference type="NCBI Taxonomy" id="47425"/>
    <lineage>
        <taxon>Eukaryota</taxon>
        <taxon>Fungi</taxon>
        <taxon>Dikarya</taxon>
        <taxon>Basidiomycota</taxon>
        <taxon>Agaricomycotina</taxon>
        <taxon>Agaricomycetes</taxon>
        <taxon>Agaricomycetidae</taxon>
        <taxon>Agaricales</taxon>
        <taxon>Marasmiineae</taxon>
        <taxon>Physalacriaceae</taxon>
        <taxon>Armillaria</taxon>
    </lineage>
</organism>
<name>A0AA39K539_9AGAR</name>
<dbReference type="EMBL" id="JAUEPT010000002">
    <property type="protein sequence ID" value="KAK0454508.1"/>
    <property type="molecule type" value="Genomic_DNA"/>
</dbReference>
<feature type="region of interest" description="Disordered" evidence="1">
    <location>
        <begin position="1"/>
        <end position="28"/>
    </location>
</feature>
<proteinExistence type="predicted"/>
<dbReference type="Proteomes" id="UP001175226">
    <property type="component" value="Unassembled WGS sequence"/>
</dbReference>
<feature type="compositionally biased region" description="Polar residues" evidence="1">
    <location>
        <begin position="175"/>
        <end position="192"/>
    </location>
</feature>
<feature type="region of interest" description="Disordered" evidence="1">
    <location>
        <begin position="604"/>
        <end position="723"/>
    </location>
</feature>
<keyword evidence="3" id="KW-1185">Reference proteome</keyword>
<evidence type="ECO:0000256" key="1">
    <source>
        <dbReference type="SAM" id="MobiDB-lite"/>
    </source>
</evidence>